<dbReference type="InterPro" id="IPR007459">
    <property type="entry name" value="DNA_pol3_chi"/>
</dbReference>
<accession>A0A1Y1SGN6</accession>
<dbReference type="PANTHER" id="PTHR38767:SF1">
    <property type="entry name" value="DNA POLYMERASE III SUBUNIT CHI"/>
    <property type="match status" value="1"/>
</dbReference>
<dbReference type="InterPro" id="IPR036768">
    <property type="entry name" value="PolIII_chi_sf"/>
</dbReference>
<dbReference type="RefSeq" id="WP_206044748.1">
    <property type="nucleotide sequence ID" value="NZ_AQQV01000001.1"/>
</dbReference>
<comment type="caution">
    <text evidence="1">The sequence shown here is derived from an EMBL/GenBank/DDBJ whole genome shotgun (WGS) entry which is preliminary data.</text>
</comment>
<dbReference type="PANTHER" id="PTHR38767">
    <property type="entry name" value="DNA POLYMERASE III SUBUNIT CHI"/>
    <property type="match status" value="1"/>
</dbReference>
<evidence type="ECO:0000313" key="1">
    <source>
        <dbReference type="EMBL" id="ORE88359.1"/>
    </source>
</evidence>
<dbReference type="GO" id="GO:0006260">
    <property type="term" value="P:DNA replication"/>
    <property type="evidence" value="ECO:0007669"/>
    <property type="project" value="InterPro"/>
</dbReference>
<dbReference type="GO" id="GO:0003677">
    <property type="term" value="F:DNA binding"/>
    <property type="evidence" value="ECO:0007669"/>
    <property type="project" value="InterPro"/>
</dbReference>
<proteinExistence type="predicted"/>
<dbReference type="GO" id="GO:0003887">
    <property type="term" value="F:DNA-directed DNA polymerase activity"/>
    <property type="evidence" value="ECO:0007669"/>
    <property type="project" value="InterPro"/>
</dbReference>
<gene>
    <name evidence="1" type="ORF">ATO7_00750</name>
</gene>
<dbReference type="AlphaFoldDB" id="A0A1Y1SGN6"/>
<dbReference type="Proteomes" id="UP000192342">
    <property type="component" value="Unassembled WGS sequence"/>
</dbReference>
<dbReference type="STRING" id="1317117.ATO7_00750"/>
<name>A0A1Y1SGN6_9GAMM</name>
<protein>
    <submittedName>
        <fullName evidence="1">DNA polymerase III subunit chi</fullName>
    </submittedName>
</protein>
<sequence>MTRVSFYVLNAPDADVHDFACRLLERIHSQSQMAYVNLPDAQVGQVFNERLWTFKQGSFVPHDLEHEDNTSPIVLGMGSQLPAQRDVLLNLDLGQPQPPDFFSSFERALEIVAGDANEKAAARQRYAFYRSRGYELETHQIGA</sequence>
<evidence type="ECO:0000313" key="2">
    <source>
        <dbReference type="Proteomes" id="UP000192342"/>
    </source>
</evidence>
<dbReference type="EMBL" id="AQQV01000001">
    <property type="protein sequence ID" value="ORE88359.1"/>
    <property type="molecule type" value="Genomic_DNA"/>
</dbReference>
<dbReference type="Pfam" id="PF04364">
    <property type="entry name" value="DNA_pol3_chi"/>
    <property type="match status" value="1"/>
</dbReference>
<dbReference type="SUPFAM" id="SSF102400">
    <property type="entry name" value="DNA polymerase III chi subunit"/>
    <property type="match status" value="1"/>
</dbReference>
<dbReference type="Gene3D" id="3.40.50.10110">
    <property type="entry name" value="DNA polymerase III subunit chi"/>
    <property type="match status" value="1"/>
</dbReference>
<organism evidence="1 2">
    <name type="scientific">Oceanococcus atlanticus</name>
    <dbReference type="NCBI Taxonomy" id="1317117"/>
    <lineage>
        <taxon>Bacteria</taxon>
        <taxon>Pseudomonadati</taxon>
        <taxon>Pseudomonadota</taxon>
        <taxon>Gammaproteobacteria</taxon>
        <taxon>Chromatiales</taxon>
        <taxon>Oceanococcaceae</taxon>
        <taxon>Oceanococcus</taxon>
    </lineage>
</organism>
<dbReference type="GO" id="GO:0032298">
    <property type="term" value="P:positive regulation of DNA-templated DNA replication initiation"/>
    <property type="evidence" value="ECO:0007669"/>
    <property type="project" value="TreeGrafter"/>
</dbReference>
<keyword evidence="2" id="KW-1185">Reference proteome</keyword>
<reference evidence="1 2" key="1">
    <citation type="submission" date="2013-04" db="EMBL/GenBank/DDBJ databases">
        <title>Oceanococcus atlanticus 22II-S10r2 Genome Sequencing.</title>
        <authorList>
            <person name="Lai Q."/>
            <person name="Li G."/>
            <person name="Shao Z."/>
        </authorList>
    </citation>
    <scope>NUCLEOTIDE SEQUENCE [LARGE SCALE GENOMIC DNA]</scope>
    <source>
        <strain evidence="1 2">22II-S10r2</strain>
    </source>
</reference>